<evidence type="ECO:0000313" key="2">
    <source>
        <dbReference type="Proteomes" id="UP000594015"/>
    </source>
</evidence>
<evidence type="ECO:0000313" key="1">
    <source>
        <dbReference type="EMBL" id="QOZ67175.1"/>
    </source>
</evidence>
<protein>
    <submittedName>
        <fullName evidence="1">Uncharacterized protein</fullName>
    </submittedName>
</protein>
<proteinExistence type="predicted"/>
<reference evidence="1 2" key="1">
    <citation type="submission" date="2018-06" db="EMBL/GenBank/DDBJ databases">
        <title>Comparative genomics of Bradyrhizobium nodulating Arachidis hypogaea.</title>
        <authorList>
            <person name="Li Y."/>
        </authorList>
    </citation>
    <scope>NUCLEOTIDE SEQUENCE [LARGE SCALE GENOMIC DNA]</scope>
    <source>
        <strain evidence="1 2">CCBAU 051107</strain>
    </source>
</reference>
<organism evidence="1 2">
    <name type="scientific">Bradyrhizobium arachidis</name>
    <dbReference type="NCBI Taxonomy" id="858423"/>
    <lineage>
        <taxon>Bacteria</taxon>
        <taxon>Pseudomonadati</taxon>
        <taxon>Pseudomonadota</taxon>
        <taxon>Alphaproteobacteria</taxon>
        <taxon>Hyphomicrobiales</taxon>
        <taxon>Nitrobacteraceae</taxon>
        <taxon>Bradyrhizobium</taxon>
    </lineage>
</organism>
<dbReference type="EMBL" id="CP030050">
    <property type="protein sequence ID" value="QOZ67175.1"/>
    <property type="molecule type" value="Genomic_DNA"/>
</dbReference>
<gene>
    <name evidence="1" type="ORF">WN72_13260</name>
</gene>
<dbReference type="AlphaFoldDB" id="A0AAE7NN07"/>
<dbReference type="Proteomes" id="UP000594015">
    <property type="component" value="Chromosome"/>
</dbReference>
<accession>A0AAE7NN07</accession>
<dbReference type="KEGG" id="barh:WN72_13260"/>
<sequence length="65" mass="7637">MAFLLTSIIMLRISSPPLQARQEQFDTCSYCNDRLNKVESFLDTRNGKPVRIFKCTDCQKFTWDD</sequence>
<name>A0AAE7NN07_9BRAD</name>